<comment type="catalytic activity">
    <reaction evidence="1 10">
        <text>2 ATP = 3',3'-c-di-AMP + 2 diphosphate</text>
        <dbReference type="Rhea" id="RHEA:35655"/>
        <dbReference type="ChEBI" id="CHEBI:30616"/>
        <dbReference type="ChEBI" id="CHEBI:33019"/>
        <dbReference type="ChEBI" id="CHEBI:71500"/>
        <dbReference type="EC" id="2.7.7.85"/>
    </reaction>
</comment>
<dbReference type="InterPro" id="IPR036888">
    <property type="entry name" value="DNA_integrity_DisA_N_sf"/>
</dbReference>
<dbReference type="GO" id="GO:0004016">
    <property type="term" value="F:adenylate cyclase activity"/>
    <property type="evidence" value="ECO:0007669"/>
    <property type="project" value="UniProtKB-UniRule"/>
</dbReference>
<accession>A0A1L7LIA1</accession>
<organism evidence="12 13">
    <name type="scientific">Streptococcus troglodytae</name>
    <dbReference type="NCBI Taxonomy" id="1111760"/>
    <lineage>
        <taxon>Bacteria</taxon>
        <taxon>Bacillati</taxon>
        <taxon>Bacillota</taxon>
        <taxon>Bacilli</taxon>
        <taxon>Lactobacillales</taxon>
        <taxon>Streptococcaceae</taxon>
        <taxon>Streptococcus</taxon>
    </lineage>
</organism>
<dbReference type="AlphaFoldDB" id="A0A1L7LIA1"/>
<dbReference type="InterPro" id="IPR045585">
    <property type="entry name" value="CdaA_N"/>
</dbReference>
<keyword evidence="4 10" id="KW-0812">Transmembrane</keyword>
<proteinExistence type="inferred from homology"/>
<dbReference type="FunFam" id="3.40.1700.10:FF:000002">
    <property type="entry name" value="Diadenylate cyclase"/>
    <property type="match status" value="1"/>
</dbReference>
<keyword evidence="3 10" id="KW-0808">Transferase</keyword>
<reference evidence="12 13" key="1">
    <citation type="journal article" date="2016" name="Microbiol. Immunol.">
        <title>Complete genome sequence of Streptococcus troglodytae TKU31 isolated from the oral cavity of a chimpanzee (Pan troglodytes).</title>
        <authorList>
            <person name="Okamoto M."/>
            <person name="Naito M."/>
            <person name="Miyanohara M."/>
            <person name="Imai S."/>
            <person name="Nomura Y."/>
            <person name="Saito W."/>
            <person name="Momoi Y."/>
            <person name="Takada K."/>
            <person name="Miyabe-Nishiwaki T."/>
            <person name="Tomonaga M."/>
            <person name="Hanada N."/>
        </authorList>
    </citation>
    <scope>NUCLEOTIDE SEQUENCE [LARGE SCALE GENOMIC DNA]</scope>
    <source>
        <strain evidence="13">TKU 31</strain>
    </source>
</reference>
<dbReference type="GO" id="GO:0106408">
    <property type="term" value="F:diadenylate cyclase activity"/>
    <property type="evidence" value="ECO:0007669"/>
    <property type="project" value="UniProtKB-EC"/>
</dbReference>
<dbReference type="GO" id="GO:0005524">
    <property type="term" value="F:ATP binding"/>
    <property type="evidence" value="ECO:0007669"/>
    <property type="project" value="UniProtKB-UniRule"/>
</dbReference>
<keyword evidence="9 10" id="KW-0472">Membrane</keyword>
<evidence type="ECO:0000256" key="8">
    <source>
        <dbReference type="ARBA" id="ARBA00022989"/>
    </source>
</evidence>
<keyword evidence="7 10" id="KW-0067">ATP-binding</keyword>
<keyword evidence="8 10" id="KW-1133">Transmembrane helix</keyword>
<evidence type="ECO:0000256" key="4">
    <source>
        <dbReference type="ARBA" id="ARBA00022692"/>
    </source>
</evidence>
<evidence type="ECO:0000256" key="9">
    <source>
        <dbReference type="ARBA" id="ARBA00023136"/>
    </source>
</evidence>
<dbReference type="RefSeq" id="WP_128833062.1">
    <property type="nucleotide sequence ID" value="NZ_AP014612.1"/>
</dbReference>
<dbReference type="InterPro" id="IPR050338">
    <property type="entry name" value="DisA"/>
</dbReference>
<name>A0A1L7LIA1_9STRE</name>
<evidence type="ECO:0000313" key="13">
    <source>
        <dbReference type="Proteomes" id="UP000217758"/>
    </source>
</evidence>
<keyword evidence="2 10" id="KW-1003">Cell membrane</keyword>
<dbReference type="Pfam" id="PF19293">
    <property type="entry name" value="CdaA_N"/>
    <property type="match status" value="1"/>
</dbReference>
<dbReference type="PIRSF" id="PIRSF004793">
    <property type="entry name" value="UCP004793"/>
    <property type="match status" value="1"/>
</dbReference>
<protein>
    <recommendedName>
        <fullName evidence="10">Diadenylate cyclase</fullName>
        <shortName evidence="10">DAC</shortName>
        <ecNumber evidence="10">2.7.7.85</ecNumber>
    </recommendedName>
    <alternativeName>
        <fullName evidence="10">Cyclic-di-AMP synthase</fullName>
        <shortName evidence="10">c-di-AMP synthase</shortName>
    </alternativeName>
</protein>
<evidence type="ECO:0000256" key="1">
    <source>
        <dbReference type="ARBA" id="ARBA00000877"/>
    </source>
</evidence>
<keyword evidence="13" id="KW-1185">Reference proteome</keyword>
<dbReference type="InterPro" id="IPR003390">
    <property type="entry name" value="DNA_integrity_scan_DisA_N"/>
</dbReference>
<feature type="transmembrane region" description="Helical" evidence="10">
    <location>
        <begin position="20"/>
        <end position="37"/>
    </location>
</feature>
<evidence type="ECO:0000313" key="12">
    <source>
        <dbReference type="EMBL" id="BAQ23945.1"/>
    </source>
</evidence>
<dbReference type="HAMAP" id="MF_01499">
    <property type="entry name" value="DacA"/>
    <property type="match status" value="1"/>
</dbReference>
<sequence length="284" mass="31526">MSSLFNINAQFWASLIDSPLKILVHILDIAIVSWLIYKFIKALAGTKVMSLVQGVVLFVLFKFVAEFLGFTTIAFLMNQVITYGVIAGVVIFAPEIRSGLERFGRTPQSFIQRQQLSDDEKLVAAFVKAVAYMSPRKIGALVSIEETQTLREYIATGIPLDADISGELLINIFIPNTPLHDGAVIVEGNKIAVSCAYLPLSESSHISKEFGTRHRAAIGLSEASDAFTFVVSEETGAISVAYKGDFIHDLSLEAFEVLLREHFIKEEPKKKNWMKQFFGGRHHV</sequence>
<evidence type="ECO:0000256" key="3">
    <source>
        <dbReference type="ARBA" id="ARBA00022679"/>
    </source>
</evidence>
<dbReference type="InterPro" id="IPR014046">
    <property type="entry name" value="C-di-AMP_synthase"/>
</dbReference>
<evidence type="ECO:0000256" key="5">
    <source>
        <dbReference type="ARBA" id="ARBA00022695"/>
    </source>
</evidence>
<dbReference type="Gene3D" id="3.40.1700.10">
    <property type="entry name" value="DNA integrity scanning protein, DisA, N-terminal domain"/>
    <property type="match status" value="1"/>
</dbReference>
<comment type="function">
    <text evidence="10">Catalyzes the condensation of 2 ATP molecules into cyclic di-AMP (c-di-AMP), a second messenger used to regulate differing processes in different bacteria.</text>
</comment>
<dbReference type="InterPro" id="IPR034701">
    <property type="entry name" value="CdaA"/>
</dbReference>
<evidence type="ECO:0000256" key="2">
    <source>
        <dbReference type="ARBA" id="ARBA00022475"/>
    </source>
</evidence>
<dbReference type="EMBL" id="AP014612">
    <property type="protein sequence ID" value="BAQ23945.1"/>
    <property type="molecule type" value="Genomic_DNA"/>
</dbReference>
<dbReference type="PANTHER" id="PTHR34185:SF1">
    <property type="entry name" value="DIADENYLATE CYCLASE"/>
    <property type="match status" value="1"/>
</dbReference>
<evidence type="ECO:0000256" key="10">
    <source>
        <dbReference type="HAMAP-Rule" id="MF_01499"/>
    </source>
</evidence>
<keyword evidence="6 10" id="KW-0547">Nucleotide-binding</keyword>
<evidence type="ECO:0000256" key="7">
    <source>
        <dbReference type="ARBA" id="ARBA00022840"/>
    </source>
</evidence>
<dbReference type="Pfam" id="PF02457">
    <property type="entry name" value="DAC"/>
    <property type="match status" value="1"/>
</dbReference>
<dbReference type="KEGG" id="strg:SRT_06840"/>
<dbReference type="Proteomes" id="UP000217758">
    <property type="component" value="Chromosome"/>
</dbReference>
<keyword evidence="5 10" id="KW-0548">Nucleotidyltransferase</keyword>
<dbReference type="PROSITE" id="PS51794">
    <property type="entry name" value="DAC"/>
    <property type="match status" value="1"/>
</dbReference>
<dbReference type="EC" id="2.7.7.85" evidence="10"/>
<evidence type="ECO:0000259" key="11">
    <source>
        <dbReference type="PROSITE" id="PS51794"/>
    </source>
</evidence>
<comment type="subunit">
    <text evidence="10">Probably a homodimer.</text>
</comment>
<gene>
    <name evidence="10" type="primary">dacA</name>
    <name evidence="12" type="ORF">SRT_06840</name>
</gene>
<dbReference type="PANTHER" id="PTHR34185">
    <property type="entry name" value="DIADENYLATE CYCLASE"/>
    <property type="match status" value="1"/>
</dbReference>
<dbReference type="GO" id="GO:0006171">
    <property type="term" value="P:cAMP biosynthetic process"/>
    <property type="evidence" value="ECO:0007669"/>
    <property type="project" value="InterPro"/>
</dbReference>
<comment type="similarity">
    <text evidence="10">Belongs to the adenylate cyclase family. DacA/CdaA subfamily.</text>
</comment>
<comment type="subcellular location">
    <subcellularLocation>
        <location evidence="10">Cell membrane</location>
        <topology evidence="10">Single-pass membrane protein</topology>
    </subcellularLocation>
</comment>
<dbReference type="NCBIfam" id="TIGR00159">
    <property type="entry name" value="diadenylate cyclase CdaA"/>
    <property type="match status" value="1"/>
</dbReference>
<evidence type="ECO:0000256" key="6">
    <source>
        <dbReference type="ARBA" id="ARBA00022741"/>
    </source>
</evidence>
<dbReference type="SUPFAM" id="SSF143597">
    <property type="entry name" value="YojJ-like"/>
    <property type="match status" value="1"/>
</dbReference>
<feature type="domain" description="DAC" evidence="11">
    <location>
        <begin position="93"/>
        <end position="252"/>
    </location>
</feature>
<dbReference type="GO" id="GO:0005886">
    <property type="term" value="C:plasma membrane"/>
    <property type="evidence" value="ECO:0007669"/>
    <property type="project" value="UniProtKB-SubCell"/>
</dbReference>